<dbReference type="Pfam" id="PF00089">
    <property type="entry name" value="Trypsin"/>
    <property type="match status" value="1"/>
</dbReference>
<dbReference type="PANTHER" id="PTHR24264">
    <property type="entry name" value="TRYPSIN-RELATED"/>
    <property type="match status" value="1"/>
</dbReference>
<evidence type="ECO:0000256" key="6">
    <source>
        <dbReference type="ARBA" id="ARBA00036320"/>
    </source>
</evidence>
<name>A0A3Q3FEL0_9LABR</name>
<dbReference type="GO" id="GO:0031639">
    <property type="term" value="P:plasminogen activation"/>
    <property type="evidence" value="ECO:0007669"/>
    <property type="project" value="TreeGrafter"/>
</dbReference>
<dbReference type="PROSITE" id="PS00134">
    <property type="entry name" value="TRYPSIN_HIS"/>
    <property type="match status" value="1"/>
</dbReference>
<accession>A0A3Q3FEL0</accession>
<keyword evidence="5" id="KW-0720">Serine protease</keyword>
<evidence type="ECO:0000313" key="10">
    <source>
        <dbReference type="Proteomes" id="UP000261660"/>
    </source>
</evidence>
<dbReference type="InterPro" id="IPR050127">
    <property type="entry name" value="Serine_Proteases_S1"/>
</dbReference>
<reference evidence="9" key="1">
    <citation type="submission" date="2025-08" db="UniProtKB">
        <authorList>
            <consortium name="Ensembl"/>
        </authorList>
    </citation>
    <scope>IDENTIFICATION</scope>
</reference>
<evidence type="ECO:0000256" key="3">
    <source>
        <dbReference type="ARBA" id="ARBA00022729"/>
    </source>
</evidence>
<dbReference type="InParanoid" id="A0A3Q3FEL0"/>
<feature type="domain" description="Peptidase S1" evidence="8">
    <location>
        <begin position="23"/>
        <end position="71"/>
    </location>
</feature>
<keyword evidence="1" id="KW-0245">EGF-like domain</keyword>
<protein>
    <recommendedName>
        <fullName evidence="7">trypsin</fullName>
        <ecNumber evidence="7">3.4.21.4</ecNumber>
    </recommendedName>
</protein>
<dbReference type="STRING" id="56723.ENSLBEP00000017637"/>
<dbReference type="InterPro" id="IPR018114">
    <property type="entry name" value="TRYPSIN_HIS"/>
</dbReference>
<dbReference type="GO" id="GO:0004252">
    <property type="term" value="F:serine-type endopeptidase activity"/>
    <property type="evidence" value="ECO:0007669"/>
    <property type="project" value="UniProtKB-EC"/>
</dbReference>
<evidence type="ECO:0000256" key="2">
    <source>
        <dbReference type="ARBA" id="ARBA00022670"/>
    </source>
</evidence>
<dbReference type="PANTHER" id="PTHR24264:SF38">
    <property type="entry name" value="UROKINASE-TYPE PLASMINOGEN ACTIVATOR"/>
    <property type="match status" value="1"/>
</dbReference>
<keyword evidence="3" id="KW-0732">Signal</keyword>
<evidence type="ECO:0000256" key="1">
    <source>
        <dbReference type="ARBA" id="ARBA00022536"/>
    </source>
</evidence>
<dbReference type="InterPro" id="IPR043504">
    <property type="entry name" value="Peptidase_S1_PA_chymotrypsin"/>
</dbReference>
<dbReference type="Gene3D" id="2.40.10.10">
    <property type="entry name" value="Trypsin-like serine proteases"/>
    <property type="match status" value="1"/>
</dbReference>
<keyword evidence="2" id="KW-0645">Protease</keyword>
<keyword evidence="4" id="KW-0378">Hydrolase</keyword>
<dbReference type="Proteomes" id="UP000261660">
    <property type="component" value="Unplaced"/>
</dbReference>
<evidence type="ECO:0000313" key="9">
    <source>
        <dbReference type="Ensembl" id="ENSLBEP00000017637.1"/>
    </source>
</evidence>
<dbReference type="GeneTree" id="ENSGT01120000277990"/>
<dbReference type="InterPro" id="IPR001254">
    <property type="entry name" value="Trypsin_dom"/>
</dbReference>
<sequence length="138" mass="15615">MKKKRTTQRDLFCIEENRRLNKIVGGSFSPIESQPWVAALFQQRSGFLCGGSLIAPCWVVTAAHCFSDGLLGQCVFLRFALSFLQEFSAASQDLDMRDPVCSADTRTHRLMTDLSCHFSHSYHLSMCYLQWRGITPST</sequence>
<dbReference type="GO" id="GO:0005615">
    <property type="term" value="C:extracellular space"/>
    <property type="evidence" value="ECO:0007669"/>
    <property type="project" value="TreeGrafter"/>
</dbReference>
<dbReference type="GO" id="GO:0033628">
    <property type="term" value="P:regulation of cell adhesion mediated by integrin"/>
    <property type="evidence" value="ECO:0007669"/>
    <property type="project" value="TreeGrafter"/>
</dbReference>
<reference evidence="9" key="2">
    <citation type="submission" date="2025-09" db="UniProtKB">
        <authorList>
            <consortium name="Ensembl"/>
        </authorList>
    </citation>
    <scope>IDENTIFICATION</scope>
</reference>
<dbReference type="Ensembl" id="ENSLBET00000018625.1">
    <property type="protein sequence ID" value="ENSLBEP00000017637.1"/>
    <property type="gene ID" value="ENSLBEG00000013601.1"/>
</dbReference>
<evidence type="ECO:0000256" key="5">
    <source>
        <dbReference type="ARBA" id="ARBA00022825"/>
    </source>
</evidence>
<keyword evidence="10" id="KW-1185">Reference proteome</keyword>
<organism evidence="9 10">
    <name type="scientific">Labrus bergylta</name>
    <name type="common">ballan wrasse</name>
    <dbReference type="NCBI Taxonomy" id="56723"/>
    <lineage>
        <taxon>Eukaryota</taxon>
        <taxon>Metazoa</taxon>
        <taxon>Chordata</taxon>
        <taxon>Craniata</taxon>
        <taxon>Vertebrata</taxon>
        <taxon>Euteleostomi</taxon>
        <taxon>Actinopterygii</taxon>
        <taxon>Neopterygii</taxon>
        <taxon>Teleostei</taxon>
        <taxon>Neoteleostei</taxon>
        <taxon>Acanthomorphata</taxon>
        <taxon>Eupercaria</taxon>
        <taxon>Labriformes</taxon>
        <taxon>Labridae</taxon>
        <taxon>Labrus</taxon>
    </lineage>
</organism>
<evidence type="ECO:0000259" key="8">
    <source>
        <dbReference type="Pfam" id="PF00089"/>
    </source>
</evidence>
<proteinExistence type="predicted"/>
<dbReference type="InterPro" id="IPR009003">
    <property type="entry name" value="Peptidase_S1_PA"/>
</dbReference>
<dbReference type="EC" id="3.4.21.4" evidence="7"/>
<dbReference type="AlphaFoldDB" id="A0A3Q3FEL0"/>
<dbReference type="SUPFAM" id="SSF50494">
    <property type="entry name" value="Trypsin-like serine proteases"/>
    <property type="match status" value="1"/>
</dbReference>
<evidence type="ECO:0000256" key="7">
    <source>
        <dbReference type="ARBA" id="ARBA00038868"/>
    </source>
</evidence>
<comment type="catalytic activity">
    <reaction evidence="6">
        <text>Preferential cleavage: Arg-|-Xaa, Lys-|-Xaa.</text>
        <dbReference type="EC" id="3.4.21.4"/>
    </reaction>
</comment>
<evidence type="ECO:0000256" key="4">
    <source>
        <dbReference type="ARBA" id="ARBA00022801"/>
    </source>
</evidence>